<proteinExistence type="predicted"/>
<reference evidence="2 3" key="1">
    <citation type="submission" date="2024-10" db="EMBL/GenBank/DDBJ databases">
        <title>Updated reference genomes for cyclostephanoid diatoms.</title>
        <authorList>
            <person name="Roberts W.R."/>
            <person name="Alverson A.J."/>
        </authorList>
    </citation>
    <scope>NUCLEOTIDE SEQUENCE [LARGE SCALE GENOMIC DNA]</scope>
    <source>
        <strain evidence="2 3">AJA232-27</strain>
    </source>
</reference>
<feature type="compositionally biased region" description="Polar residues" evidence="1">
    <location>
        <begin position="52"/>
        <end position="67"/>
    </location>
</feature>
<feature type="compositionally biased region" description="Basic residues" evidence="1">
    <location>
        <begin position="430"/>
        <end position="442"/>
    </location>
</feature>
<protein>
    <recommendedName>
        <fullName evidence="4">YqaJ viral recombinase domain-containing protein</fullName>
    </recommendedName>
</protein>
<name>A0ABD3MAG5_9STRA</name>
<evidence type="ECO:0000313" key="3">
    <source>
        <dbReference type="Proteomes" id="UP001530293"/>
    </source>
</evidence>
<dbReference type="Proteomes" id="UP001530293">
    <property type="component" value="Unassembled WGS sequence"/>
</dbReference>
<evidence type="ECO:0000256" key="1">
    <source>
        <dbReference type="SAM" id="MobiDB-lite"/>
    </source>
</evidence>
<evidence type="ECO:0000313" key="2">
    <source>
        <dbReference type="EMBL" id="KAL3760607.1"/>
    </source>
</evidence>
<comment type="caution">
    <text evidence="2">The sequence shown here is derived from an EMBL/GenBank/DDBJ whole genome shotgun (WGS) entry which is preliminary data.</text>
</comment>
<dbReference type="Gene3D" id="3.90.320.10">
    <property type="match status" value="1"/>
</dbReference>
<dbReference type="EMBL" id="JALLBG020000178">
    <property type="protein sequence ID" value="KAL3760607.1"/>
    <property type="molecule type" value="Genomic_DNA"/>
</dbReference>
<feature type="region of interest" description="Disordered" evidence="1">
    <location>
        <begin position="37"/>
        <end position="130"/>
    </location>
</feature>
<dbReference type="InterPro" id="IPR051703">
    <property type="entry name" value="NF-kappa-B_Signaling_Reg"/>
</dbReference>
<gene>
    <name evidence="2" type="ORF">ACHAWU_002429</name>
</gene>
<feature type="compositionally biased region" description="Basic and acidic residues" evidence="1">
    <location>
        <begin position="80"/>
        <end position="96"/>
    </location>
</feature>
<sequence>MIHPSIIITLSLLLSYYNFPTIMVGFALVPSQIPGVKHTTSSRQRHQKQKQNDATAASTTLSQSRSDTAPDHDDETDSEAGDKVVYRPEISRREVDYDYDSSTTPSAASTSSSSHKKKKNTRTTSTNKKTIISIPRTGNLPDVHWRAISMSHLRSHPNFQPLPPPSMIHSIPTREHVRYFRQDSWQWDYLHVGRCTTSQCSAALGFLEPKAADYLGIPKSLQRGGGSAWERLRQVPEHDQSLQSLERILCEGRSTTSHNNDKMAVGSWRPGAKESDRLWMPASKLRTIKGMHPYPFSAKYMPTLTNDELYQRKVHVKEHHQSPSPMKTRMLWGNAQEATSILTALNYFCGIDSDTVIHEVGMCGAKFDDEEVDTDSSLLNGVKIGASPDAIIVHGNGTVEVLEVKNHCPFVWNRITPHSSNSTIRNNNNRNRRQTAERKHKNKSEEHRLKEKGLPKHYLIRDFQLERRIPPVYIPQLMMEILCVGDSVNLDGSTNKSNLHANTTTSSSSPPICTSAIMVRQTATKGAILLRLNRDEEWIQEMKYWLGKFKVKYVDTDRIPDDDFFWSDDPNSRYRKFLKRTKELSESVEQVAFIEHGRIQRMVLDRGIGRGEVPLFLDRVDEYTE</sequence>
<dbReference type="InterPro" id="IPR011604">
    <property type="entry name" value="PDDEXK-like_dom_sf"/>
</dbReference>
<feature type="compositionally biased region" description="Low complexity" evidence="1">
    <location>
        <begin position="101"/>
        <end position="113"/>
    </location>
</feature>
<evidence type="ECO:0008006" key="4">
    <source>
        <dbReference type="Google" id="ProtNLM"/>
    </source>
</evidence>
<keyword evidence="3" id="KW-1185">Reference proteome</keyword>
<feature type="region of interest" description="Disordered" evidence="1">
    <location>
        <begin position="419"/>
        <end position="450"/>
    </location>
</feature>
<dbReference type="PANTHER" id="PTHR46609">
    <property type="entry name" value="EXONUCLEASE, PHAGE-TYPE/RECB, C-TERMINAL DOMAIN-CONTAINING PROTEIN"/>
    <property type="match status" value="1"/>
</dbReference>
<accession>A0ABD3MAG5</accession>
<organism evidence="2 3">
    <name type="scientific">Discostella pseudostelligera</name>
    <dbReference type="NCBI Taxonomy" id="259834"/>
    <lineage>
        <taxon>Eukaryota</taxon>
        <taxon>Sar</taxon>
        <taxon>Stramenopiles</taxon>
        <taxon>Ochrophyta</taxon>
        <taxon>Bacillariophyta</taxon>
        <taxon>Coscinodiscophyceae</taxon>
        <taxon>Thalassiosirophycidae</taxon>
        <taxon>Stephanodiscales</taxon>
        <taxon>Stephanodiscaceae</taxon>
        <taxon>Discostella</taxon>
    </lineage>
</organism>
<dbReference type="AlphaFoldDB" id="A0ABD3MAG5"/>
<dbReference type="PANTHER" id="PTHR46609:SF6">
    <property type="entry name" value="EXONUCLEASE, PHAGE-TYPE_RECB, C-TERMINAL DOMAIN-CONTAINING PROTEIN-RELATED"/>
    <property type="match status" value="1"/>
</dbReference>